<name>D6YVG6_WADCW</name>
<dbReference type="KEGG" id="wch:wcw_0760"/>
<keyword evidence="3" id="KW-1185">Reference proteome</keyword>
<feature type="transmembrane region" description="Helical" evidence="1">
    <location>
        <begin position="27"/>
        <end position="57"/>
    </location>
</feature>
<organism evidence="2 3">
    <name type="scientific">Waddlia chondrophila (strain ATCC VR-1470 / WSU 86-1044)</name>
    <dbReference type="NCBI Taxonomy" id="716544"/>
    <lineage>
        <taxon>Bacteria</taxon>
        <taxon>Pseudomonadati</taxon>
        <taxon>Chlamydiota</taxon>
        <taxon>Chlamydiia</taxon>
        <taxon>Parachlamydiales</taxon>
        <taxon>Waddliaceae</taxon>
        <taxon>Waddlia</taxon>
    </lineage>
</organism>
<keyword evidence="1" id="KW-0812">Transmembrane</keyword>
<dbReference type="HOGENOM" id="CLU_1703521_0_0_0"/>
<proteinExistence type="predicted"/>
<gene>
    <name evidence="2" type="ordered locus">wcw_0760</name>
</gene>
<evidence type="ECO:0000313" key="3">
    <source>
        <dbReference type="Proteomes" id="UP000001505"/>
    </source>
</evidence>
<dbReference type="STRING" id="716544.wcw_0760"/>
<keyword evidence="1" id="KW-0472">Membrane</keyword>
<dbReference type="Proteomes" id="UP000001505">
    <property type="component" value="Chromosome"/>
</dbReference>
<keyword evidence="1" id="KW-1133">Transmembrane helix</keyword>
<protein>
    <submittedName>
        <fullName evidence="2">Putative membrane-associated protein</fullName>
    </submittedName>
</protein>
<evidence type="ECO:0000256" key="1">
    <source>
        <dbReference type="SAM" id="Phobius"/>
    </source>
</evidence>
<dbReference type="RefSeq" id="WP_013181845.1">
    <property type="nucleotide sequence ID" value="NC_014225.1"/>
</dbReference>
<accession>D6YVG6</accession>
<feature type="transmembrane region" description="Helical" evidence="1">
    <location>
        <begin position="90"/>
        <end position="116"/>
    </location>
</feature>
<dbReference type="EMBL" id="CP001928">
    <property type="protein sequence ID" value="ADI38127.1"/>
    <property type="molecule type" value="Genomic_DNA"/>
</dbReference>
<reference evidence="2 3" key="1">
    <citation type="journal article" date="2010" name="PLoS ONE">
        <title>The Waddlia genome: a window into chlamydial biology.</title>
        <authorList>
            <person name="Bertelli C."/>
            <person name="Collyn F."/>
            <person name="Croxatto A."/>
            <person name="Ruckert C."/>
            <person name="Polkinghorne A."/>
            <person name="Kebbi-Beghdadi C."/>
            <person name="Goesmann A."/>
            <person name="Vaughan L."/>
            <person name="Greub G."/>
        </authorList>
    </citation>
    <scope>NUCLEOTIDE SEQUENCE [LARGE SCALE GENOMIC DNA]</scope>
    <source>
        <strain evidence="3">ATCC VR-1470 / WSU 86-1044</strain>
    </source>
</reference>
<dbReference type="AlphaFoldDB" id="D6YVG6"/>
<sequence>MSNITFIFLKTSLNKVTSFIYETPLSIVATGVAGIAFSIFSFNLATPLLALTCAVTLTRMIVKVLEKSDLDLFVQFNEKMDENDSKYRNLYYMAYTATILVSIVLPALGIVLGIGIGTYKGLIVQIQIQKIKQDTREQEVRFNLFSPSSWPAGF</sequence>
<evidence type="ECO:0000313" key="2">
    <source>
        <dbReference type="EMBL" id="ADI38127.1"/>
    </source>
</evidence>